<keyword evidence="3" id="KW-1185">Reference proteome</keyword>
<protein>
    <submittedName>
        <fullName evidence="2">Copper resistance protein CopB</fullName>
    </submittedName>
</protein>
<dbReference type="GO" id="GO:0006878">
    <property type="term" value="P:intracellular copper ion homeostasis"/>
    <property type="evidence" value="ECO:0007669"/>
    <property type="project" value="InterPro"/>
</dbReference>
<proteinExistence type="predicted"/>
<evidence type="ECO:0000313" key="2">
    <source>
        <dbReference type="EMBL" id="PAX06520.1"/>
    </source>
</evidence>
<sequence length="413" mass="44174">MPGMTMPAKPAAKPAPRKRPAAKPATRPAARKAQPRAAATPAARKATRPAASTRRTPAADPHAGHSMPAAGSPSTPAADPDAGHDMSGMQGMSGAQTGQAAPADPHAGHDMSSMRDGASTSTAPADPHAGHNMSAMPQSENGAQVGQPGHDMSRMTDHSAPIGTNLPAGNSPAPTAFQGSAAGRFYGEERMAEAVRDLKQEHGGGIYRQVIFNLAEAQIRDGRDGYRWDGEAWIGGDINRLAIKTEGAGDFGRPIDDAEVQLLYNRALDPYVNFQAGVRYDFKPNPSRAYASVGFEALAPYWFDVEGTVFLSDKGDVLARAEAYYDQRLTNWWVLQPRAELNFAAQDVPENGIGSGLSDIELGLRLRYELRREFAPYIGVSWDRKLGDTARFARAEGESTGGFSFVTGVRVWF</sequence>
<comment type="caution">
    <text evidence="2">The sequence shown here is derived from an EMBL/GenBank/DDBJ whole genome shotgun (WGS) entry which is preliminary data.</text>
</comment>
<evidence type="ECO:0000313" key="3">
    <source>
        <dbReference type="Proteomes" id="UP000218151"/>
    </source>
</evidence>
<evidence type="ECO:0000256" key="1">
    <source>
        <dbReference type="SAM" id="MobiDB-lite"/>
    </source>
</evidence>
<dbReference type="GO" id="GO:0009279">
    <property type="term" value="C:cell outer membrane"/>
    <property type="evidence" value="ECO:0007669"/>
    <property type="project" value="InterPro"/>
</dbReference>
<accession>A0A2A2SBG0</accession>
<dbReference type="Proteomes" id="UP000218151">
    <property type="component" value="Unassembled WGS sequence"/>
</dbReference>
<feature type="region of interest" description="Disordered" evidence="1">
    <location>
        <begin position="1"/>
        <end position="179"/>
    </location>
</feature>
<dbReference type="GO" id="GO:0005507">
    <property type="term" value="F:copper ion binding"/>
    <property type="evidence" value="ECO:0007669"/>
    <property type="project" value="InterPro"/>
</dbReference>
<gene>
    <name evidence="2" type="ORF">CKY28_17120</name>
</gene>
<organism evidence="2 3">
    <name type="scientific">Sphingomonas lenta</name>
    <dbReference type="NCBI Taxonomy" id="1141887"/>
    <lineage>
        <taxon>Bacteria</taxon>
        <taxon>Pseudomonadati</taxon>
        <taxon>Pseudomonadota</taxon>
        <taxon>Alphaproteobacteria</taxon>
        <taxon>Sphingomonadales</taxon>
        <taxon>Sphingomonadaceae</taxon>
        <taxon>Sphingomonas</taxon>
    </lineage>
</organism>
<feature type="compositionally biased region" description="Polar residues" evidence="1">
    <location>
        <begin position="135"/>
        <end position="144"/>
    </location>
</feature>
<dbReference type="EMBL" id="NSLI01000006">
    <property type="protein sequence ID" value="PAX06520.1"/>
    <property type="molecule type" value="Genomic_DNA"/>
</dbReference>
<dbReference type="OrthoDB" id="9778934at2"/>
<dbReference type="InterPro" id="IPR007939">
    <property type="entry name" value="Cu-R_B_prcur"/>
</dbReference>
<reference evidence="3" key="1">
    <citation type="submission" date="2017-09" db="EMBL/GenBank/DDBJ databases">
        <authorList>
            <person name="Feng G."/>
            <person name="Zhu H."/>
        </authorList>
    </citation>
    <scope>NUCLEOTIDE SEQUENCE [LARGE SCALE GENOMIC DNA]</scope>
    <source>
        <strain evidence="3">1PNM-20</strain>
    </source>
</reference>
<name>A0A2A2SBG0_9SPHN</name>
<dbReference type="Gene3D" id="2.40.128.130">
    <property type="entry name" value="Autotransporter beta-domain"/>
    <property type="match status" value="1"/>
</dbReference>
<dbReference type="AlphaFoldDB" id="A0A2A2SBG0"/>
<dbReference type="Pfam" id="PF05275">
    <property type="entry name" value="CopB"/>
    <property type="match status" value="1"/>
</dbReference>
<feature type="compositionally biased region" description="Low complexity" evidence="1">
    <location>
        <begin position="35"/>
        <end position="59"/>
    </location>
</feature>
<dbReference type="InterPro" id="IPR036709">
    <property type="entry name" value="Autotransporte_beta_dom_sf"/>
</dbReference>
<dbReference type="SUPFAM" id="SSF103515">
    <property type="entry name" value="Autotransporter"/>
    <property type="match status" value="1"/>
</dbReference>